<organism evidence="1 2">
    <name type="scientific">Sellimonas intestinalis</name>
    <dbReference type="NCBI Taxonomy" id="1653434"/>
    <lineage>
        <taxon>Bacteria</taxon>
        <taxon>Bacillati</taxon>
        <taxon>Bacillota</taxon>
        <taxon>Clostridia</taxon>
        <taxon>Lachnospirales</taxon>
        <taxon>Lachnospiraceae</taxon>
        <taxon>Sellimonas</taxon>
    </lineage>
</organism>
<dbReference type="InterPro" id="IPR042099">
    <property type="entry name" value="ANL_N_sf"/>
</dbReference>
<sequence>MLGEISRKSAFWVLDACKGGNVRRHYQDIEKQLNDMAYCKQQVNKNMRKLLHFAVNEVEAYKPYQGYKKLSDFPVINKNIIKENYEAFQSDLCRTGNTISLHTSGSTGTPFAIIQDRNKRDRVNAEMMYFWKKAGYEIGMKYVFFRIWTETNQKSRLTAFARNLVMEDVLRLDESNLERIRKRLKQDKKIRMLLGYASTFENLASYLLKCGDTPDMFHIRCVISGAEALMESTREKLVKVFGCTVVSLYSNQENGMLAQECACHREFHWNSSSFYLELLKLNSDEKAEPGELGRVVITDLFNYAMPMIRYDTGDLAVRKQTSDCGWNTICLERIEGRKADITYTAEGEPISPSTWGVLFWEFPDIKQYQIIQESRTEYVIRMNVEKDRYDEAKLYTLVKNVVGDVKIQFEYVDEIPVLSSGKFKRSICKIQQ</sequence>
<name>A0A3E3K6N3_9FIRM</name>
<keyword evidence="1" id="KW-0436">Ligase</keyword>
<dbReference type="AlphaFoldDB" id="A0A3E3K6N3"/>
<keyword evidence="2" id="KW-1185">Reference proteome</keyword>
<dbReference type="InterPro" id="IPR053158">
    <property type="entry name" value="CapK_Type1_Caps_Biosynth"/>
</dbReference>
<dbReference type="PANTHER" id="PTHR36932">
    <property type="entry name" value="CAPSULAR POLYSACCHARIDE BIOSYNTHESIS PROTEIN"/>
    <property type="match status" value="1"/>
</dbReference>
<dbReference type="RefSeq" id="WP_024732309.1">
    <property type="nucleotide sequence ID" value="NZ_CATZPC010000019.1"/>
</dbReference>
<accession>A0A3E3K6N3</accession>
<gene>
    <name evidence="1" type="ORF">DW016_03240</name>
</gene>
<dbReference type="GeneID" id="97192405"/>
<dbReference type="Gene3D" id="3.40.50.12780">
    <property type="entry name" value="N-terminal domain of ligase-like"/>
    <property type="match status" value="1"/>
</dbReference>
<dbReference type="SUPFAM" id="SSF56801">
    <property type="entry name" value="Acetyl-CoA synthetase-like"/>
    <property type="match status" value="1"/>
</dbReference>
<proteinExistence type="predicted"/>
<dbReference type="Proteomes" id="UP000261080">
    <property type="component" value="Unassembled WGS sequence"/>
</dbReference>
<evidence type="ECO:0000313" key="2">
    <source>
        <dbReference type="Proteomes" id="UP000261080"/>
    </source>
</evidence>
<protein>
    <submittedName>
        <fullName evidence="1">Phenylacetate--CoA ligase family protein</fullName>
    </submittedName>
</protein>
<dbReference type="OrthoDB" id="580775at2"/>
<evidence type="ECO:0000313" key="1">
    <source>
        <dbReference type="EMBL" id="RGE90270.1"/>
    </source>
</evidence>
<dbReference type="GO" id="GO:0016874">
    <property type="term" value="F:ligase activity"/>
    <property type="evidence" value="ECO:0007669"/>
    <property type="project" value="UniProtKB-KW"/>
</dbReference>
<comment type="caution">
    <text evidence="1">The sequence shown here is derived from an EMBL/GenBank/DDBJ whole genome shotgun (WGS) entry which is preliminary data.</text>
</comment>
<dbReference type="PANTHER" id="PTHR36932:SF1">
    <property type="entry name" value="CAPSULAR POLYSACCHARIDE BIOSYNTHESIS PROTEIN"/>
    <property type="match status" value="1"/>
</dbReference>
<dbReference type="EMBL" id="QVLX01000001">
    <property type="protein sequence ID" value="RGE90270.1"/>
    <property type="molecule type" value="Genomic_DNA"/>
</dbReference>
<reference evidence="1 2" key="1">
    <citation type="submission" date="2018-08" db="EMBL/GenBank/DDBJ databases">
        <title>A genome reference for cultivated species of the human gut microbiota.</title>
        <authorList>
            <person name="Zou Y."/>
            <person name="Xue W."/>
            <person name="Luo G."/>
        </authorList>
    </citation>
    <scope>NUCLEOTIDE SEQUENCE [LARGE SCALE GENOMIC DNA]</scope>
    <source>
        <strain evidence="1 2">AF37-2AT</strain>
    </source>
</reference>